<gene>
    <name evidence="1" type="ORF">RPERSI_LOCUS7076</name>
</gene>
<comment type="caution">
    <text evidence="1">The sequence shown here is derived from an EMBL/GenBank/DDBJ whole genome shotgun (WGS) entry which is preliminary data.</text>
</comment>
<sequence>NFFKKMKPLSNLEDIKENSQKIFLQQCENEKFPGWKKQIGSDEDNGLFCAGRKDYLKKPIKAANTMTEKHKRNYLEVAKERDNREKEIVYGIEAEEVNDIESESEDENKIYNPLKLLLGWDGKPIPYLLYKLHGLGVEYPCEICLQGQKSF</sequence>
<reference evidence="1" key="1">
    <citation type="submission" date="2021-06" db="EMBL/GenBank/DDBJ databases">
        <authorList>
            <person name="Kallberg Y."/>
            <person name="Tangrot J."/>
            <person name="Rosling A."/>
        </authorList>
    </citation>
    <scope>NUCLEOTIDE SEQUENCE</scope>
    <source>
        <strain evidence="1">MA461A</strain>
    </source>
</reference>
<evidence type="ECO:0000313" key="2">
    <source>
        <dbReference type="Proteomes" id="UP000789920"/>
    </source>
</evidence>
<accession>A0ACA9N5L3</accession>
<feature type="non-terminal residue" evidence="1">
    <location>
        <position position="1"/>
    </location>
</feature>
<proteinExistence type="predicted"/>
<organism evidence="1 2">
    <name type="scientific">Racocetra persica</name>
    <dbReference type="NCBI Taxonomy" id="160502"/>
    <lineage>
        <taxon>Eukaryota</taxon>
        <taxon>Fungi</taxon>
        <taxon>Fungi incertae sedis</taxon>
        <taxon>Mucoromycota</taxon>
        <taxon>Glomeromycotina</taxon>
        <taxon>Glomeromycetes</taxon>
        <taxon>Diversisporales</taxon>
        <taxon>Gigasporaceae</taxon>
        <taxon>Racocetra</taxon>
    </lineage>
</organism>
<evidence type="ECO:0000313" key="1">
    <source>
        <dbReference type="EMBL" id="CAG8630281.1"/>
    </source>
</evidence>
<protein>
    <submittedName>
        <fullName evidence="1">22437_t:CDS:1</fullName>
    </submittedName>
</protein>
<dbReference type="EMBL" id="CAJVQC010011704">
    <property type="protein sequence ID" value="CAG8630281.1"/>
    <property type="molecule type" value="Genomic_DNA"/>
</dbReference>
<keyword evidence="2" id="KW-1185">Reference proteome</keyword>
<dbReference type="Proteomes" id="UP000789920">
    <property type="component" value="Unassembled WGS sequence"/>
</dbReference>
<name>A0ACA9N5L3_9GLOM</name>